<dbReference type="FunFam" id="3.40.50.720:FF:000084">
    <property type="entry name" value="Short-chain dehydrogenase reductase"/>
    <property type="match status" value="1"/>
</dbReference>
<dbReference type="SUPFAM" id="SSF51735">
    <property type="entry name" value="NAD(P)-binding Rossmann-fold domains"/>
    <property type="match status" value="1"/>
</dbReference>
<dbReference type="GO" id="GO:0030497">
    <property type="term" value="P:fatty acid elongation"/>
    <property type="evidence" value="ECO:0007669"/>
    <property type="project" value="TreeGrafter"/>
</dbReference>
<proteinExistence type="inferred from homology"/>
<dbReference type="CDD" id="cd05233">
    <property type="entry name" value="SDR_c"/>
    <property type="match status" value="1"/>
</dbReference>
<dbReference type="RefSeq" id="WP_201659847.1">
    <property type="nucleotide sequence ID" value="NZ_JAEQNC010000008.1"/>
</dbReference>
<evidence type="ECO:0000256" key="1">
    <source>
        <dbReference type="ARBA" id="ARBA00006484"/>
    </source>
</evidence>
<dbReference type="InterPro" id="IPR002347">
    <property type="entry name" value="SDR_fam"/>
</dbReference>
<dbReference type="Pfam" id="PF13561">
    <property type="entry name" value="adh_short_C2"/>
    <property type="match status" value="1"/>
</dbReference>
<protein>
    <submittedName>
        <fullName evidence="2">SDR family oxidoreductase</fullName>
    </submittedName>
</protein>
<reference evidence="2" key="1">
    <citation type="submission" date="2021-01" db="EMBL/GenBank/DDBJ databases">
        <title>Rhizobium sp. strain KVB221 16S ribosomal RNA gene Genome sequencing and assembly.</title>
        <authorList>
            <person name="Kang M."/>
        </authorList>
    </citation>
    <scope>NUCLEOTIDE SEQUENCE</scope>
    <source>
        <strain evidence="2">KVB221</strain>
    </source>
</reference>
<dbReference type="NCBIfam" id="NF005559">
    <property type="entry name" value="PRK07231.1"/>
    <property type="match status" value="1"/>
</dbReference>
<comment type="caution">
    <text evidence="2">The sequence shown here is derived from an EMBL/GenBank/DDBJ whole genome shotgun (WGS) entry which is preliminary data.</text>
</comment>
<dbReference type="AlphaFoldDB" id="A0A936YV72"/>
<name>A0A936YV72_9HYPH</name>
<dbReference type="EMBL" id="JAEQNC010000008">
    <property type="protein sequence ID" value="MBL0373410.1"/>
    <property type="molecule type" value="Genomic_DNA"/>
</dbReference>
<dbReference type="GO" id="GO:0016616">
    <property type="term" value="F:oxidoreductase activity, acting on the CH-OH group of donors, NAD or NADP as acceptor"/>
    <property type="evidence" value="ECO:0007669"/>
    <property type="project" value="TreeGrafter"/>
</dbReference>
<organism evidence="2 3">
    <name type="scientific">Rhizobium setariae</name>
    <dbReference type="NCBI Taxonomy" id="2801340"/>
    <lineage>
        <taxon>Bacteria</taxon>
        <taxon>Pseudomonadati</taxon>
        <taxon>Pseudomonadota</taxon>
        <taxon>Alphaproteobacteria</taxon>
        <taxon>Hyphomicrobiales</taxon>
        <taxon>Rhizobiaceae</taxon>
        <taxon>Rhizobium/Agrobacterium group</taxon>
        <taxon>Rhizobium</taxon>
    </lineage>
</organism>
<dbReference type="InterPro" id="IPR036291">
    <property type="entry name" value="NAD(P)-bd_dom_sf"/>
</dbReference>
<evidence type="ECO:0000313" key="3">
    <source>
        <dbReference type="Proteomes" id="UP000633219"/>
    </source>
</evidence>
<evidence type="ECO:0000313" key="2">
    <source>
        <dbReference type="EMBL" id="MBL0373410.1"/>
    </source>
</evidence>
<dbReference type="Proteomes" id="UP000633219">
    <property type="component" value="Unassembled WGS sequence"/>
</dbReference>
<dbReference type="PANTHER" id="PTHR42760">
    <property type="entry name" value="SHORT-CHAIN DEHYDROGENASES/REDUCTASES FAMILY MEMBER"/>
    <property type="match status" value="1"/>
</dbReference>
<dbReference type="PRINTS" id="PR00081">
    <property type="entry name" value="GDHRDH"/>
</dbReference>
<comment type="similarity">
    <text evidence="1">Belongs to the short-chain dehydrogenases/reductases (SDR) family.</text>
</comment>
<dbReference type="PRINTS" id="PR00080">
    <property type="entry name" value="SDRFAMILY"/>
</dbReference>
<sequence>MARRLQNRTAFVTGAGRGIGQAIAERLAQEGAFIICADIDGSAAAAVAASLPNGGVGIKVDVADEQSVEAAMAEAVARRGGLDILVNNAGIAGPQEPAGTTTLDGWRQTIEVNLTGPFLCSRAALPHLDKSGGAIVNIASALALVGWTNECAYGPTKAGVVQLTKGMALDYAGRIRVNCVCPGAVRTPMIVSVLPDNSDLEPTLAEYGKIHPLHQRLAKPREIADAVLFLASDDASLITGAVLAVDAGFTAG</sequence>
<accession>A0A936YV72</accession>
<dbReference type="Gene3D" id="3.40.50.720">
    <property type="entry name" value="NAD(P)-binding Rossmann-like Domain"/>
    <property type="match status" value="1"/>
</dbReference>
<dbReference type="PANTHER" id="PTHR42760:SF129">
    <property type="entry name" value="OXIDOREDUCTASE"/>
    <property type="match status" value="1"/>
</dbReference>
<keyword evidence="3" id="KW-1185">Reference proteome</keyword>
<gene>
    <name evidence="2" type="ORF">JJB09_15340</name>
</gene>